<dbReference type="RefSeq" id="WP_354270222.1">
    <property type="nucleotide sequence ID" value="NZ_JBEPTQ010000002.1"/>
</dbReference>
<comment type="caution">
    <text evidence="2">The sequence shown here is derived from an EMBL/GenBank/DDBJ whole genome shotgun (WGS) entry which is preliminary data.</text>
</comment>
<dbReference type="Gene3D" id="1.10.530.10">
    <property type="match status" value="1"/>
</dbReference>
<dbReference type="InterPro" id="IPR023346">
    <property type="entry name" value="Lysozyme-like_dom_sf"/>
</dbReference>
<name>A0ABV2S031_BRAJP</name>
<feature type="region of interest" description="Disordered" evidence="1">
    <location>
        <begin position="259"/>
        <end position="278"/>
    </location>
</feature>
<keyword evidence="3" id="KW-1185">Reference proteome</keyword>
<dbReference type="PANTHER" id="PTHR34408">
    <property type="entry name" value="FAMILY PROTEIN, PUTATIVE-RELATED"/>
    <property type="match status" value="1"/>
</dbReference>
<gene>
    <name evidence="2" type="ORF">ABIF63_006008</name>
</gene>
<dbReference type="SUPFAM" id="SSF53955">
    <property type="entry name" value="Lysozyme-like"/>
    <property type="match status" value="1"/>
</dbReference>
<reference evidence="2 3" key="1">
    <citation type="submission" date="2024-06" db="EMBL/GenBank/DDBJ databases">
        <title>Genomic Encyclopedia of Type Strains, Phase V (KMG-V): Genome sequencing to study the core and pangenomes of soil and plant-associated prokaryotes.</title>
        <authorList>
            <person name="Whitman W."/>
        </authorList>
    </citation>
    <scope>NUCLEOTIDE SEQUENCE [LARGE SCALE GENOMIC DNA]</scope>
    <source>
        <strain evidence="2 3">USDA 160</strain>
    </source>
</reference>
<dbReference type="EMBL" id="JBEPTQ010000002">
    <property type="protein sequence ID" value="MET4721902.1"/>
    <property type="molecule type" value="Genomic_DNA"/>
</dbReference>
<evidence type="ECO:0000313" key="3">
    <source>
        <dbReference type="Proteomes" id="UP001549291"/>
    </source>
</evidence>
<dbReference type="InterPro" id="IPR052354">
    <property type="entry name" value="Cell_Wall_Dynamics_Protein"/>
</dbReference>
<proteinExistence type="predicted"/>
<accession>A0ABV2S031</accession>
<sequence length="480" mass="51087">MLDLHDISRSQTITPAQLKAIAGAGARADLVAAIVRGWPTAVVKAALTTRLRAAHFLAQIMTETGGLQILEESGAYRAARILEIFGVGHHSAAVTEAEARRIAALPVAQRGPVLFNRVYGVGNPRKMREFNNTGPNDGWLYRGGGMMQTTGKSNYAARERKTGLPLVAHPELLHQPDPAFTAAYLEWAQDGRCNAAADRDDVVAVRKIINGGSNGLAECRVYLTRAKKALADYSVEPAVVVPAIIGDAGPAIVAPVGELEDPAPASSPPNVQPLDPDVRGDAVLYDVQRRLKARRYSPGLLDGRWGSGTSGALSGFMNDRGLALVLPSSVDEFHGIADQVRGELGKAETEIQPDGSIGWFRPVSAARAGADPKIVTQLAPEVVPARRNFLVALWSSIAAGAGAVWQTVSDSVTGAWDFFTDHRDVVDDHPGLVSTLWEHVSTLPSGVWLLLGAGGLAFIAYNSWRAIKTSTLAVTTGERQ</sequence>
<protein>
    <submittedName>
        <fullName evidence="2">Chitinase</fullName>
    </submittedName>
</protein>
<dbReference type="Proteomes" id="UP001549291">
    <property type="component" value="Unassembled WGS sequence"/>
</dbReference>
<organism evidence="2 3">
    <name type="scientific">Bradyrhizobium japonicum</name>
    <dbReference type="NCBI Taxonomy" id="375"/>
    <lineage>
        <taxon>Bacteria</taxon>
        <taxon>Pseudomonadati</taxon>
        <taxon>Pseudomonadota</taxon>
        <taxon>Alphaproteobacteria</taxon>
        <taxon>Hyphomicrobiales</taxon>
        <taxon>Nitrobacteraceae</taxon>
        <taxon>Bradyrhizobium</taxon>
    </lineage>
</organism>
<evidence type="ECO:0000256" key="1">
    <source>
        <dbReference type="SAM" id="MobiDB-lite"/>
    </source>
</evidence>
<evidence type="ECO:0000313" key="2">
    <source>
        <dbReference type="EMBL" id="MET4721902.1"/>
    </source>
</evidence>